<organism evidence="2 3">
    <name type="scientific">Paramecium primaurelia</name>
    <dbReference type="NCBI Taxonomy" id="5886"/>
    <lineage>
        <taxon>Eukaryota</taxon>
        <taxon>Sar</taxon>
        <taxon>Alveolata</taxon>
        <taxon>Ciliophora</taxon>
        <taxon>Intramacronucleata</taxon>
        <taxon>Oligohymenophorea</taxon>
        <taxon>Peniculida</taxon>
        <taxon>Parameciidae</taxon>
        <taxon>Paramecium</taxon>
    </lineage>
</organism>
<evidence type="ECO:0000313" key="3">
    <source>
        <dbReference type="Proteomes" id="UP000688137"/>
    </source>
</evidence>
<accession>A0A8S1PDU3</accession>
<gene>
    <name evidence="2" type="ORF">PPRIM_AZ9-3.1.T1150019</name>
</gene>
<keyword evidence="1" id="KW-0175">Coiled coil</keyword>
<evidence type="ECO:0000256" key="1">
    <source>
        <dbReference type="SAM" id="Coils"/>
    </source>
</evidence>
<name>A0A8S1PDU3_PARPR</name>
<dbReference type="EMBL" id="CAJJDM010000118">
    <property type="protein sequence ID" value="CAD8101257.1"/>
    <property type="molecule type" value="Genomic_DNA"/>
</dbReference>
<proteinExistence type="predicted"/>
<evidence type="ECO:0000313" key="2">
    <source>
        <dbReference type="EMBL" id="CAD8101257.1"/>
    </source>
</evidence>
<feature type="coiled-coil region" evidence="1">
    <location>
        <begin position="78"/>
        <end position="119"/>
    </location>
</feature>
<sequence length="141" mass="17224">MYLLLNKICLNYMINQINPYNKASYFLQGRSYQENILMTQYFKQKQTMEERFFTSDSDSTHQSSDVFIRRRTYLQNIQAEERFKINLLEQECSELQKQVQNLEQKLQDINRKNQQNREQTKVTHLKRITLLKTDIKNIVFW</sequence>
<keyword evidence="3" id="KW-1185">Reference proteome</keyword>
<comment type="caution">
    <text evidence="2">The sequence shown here is derived from an EMBL/GenBank/DDBJ whole genome shotgun (WGS) entry which is preliminary data.</text>
</comment>
<reference evidence="2" key="1">
    <citation type="submission" date="2021-01" db="EMBL/GenBank/DDBJ databases">
        <authorList>
            <consortium name="Genoscope - CEA"/>
            <person name="William W."/>
        </authorList>
    </citation>
    <scope>NUCLEOTIDE SEQUENCE</scope>
</reference>
<protein>
    <submittedName>
        <fullName evidence="2">Uncharacterized protein</fullName>
    </submittedName>
</protein>
<dbReference type="Proteomes" id="UP000688137">
    <property type="component" value="Unassembled WGS sequence"/>
</dbReference>
<dbReference type="AlphaFoldDB" id="A0A8S1PDU3"/>